<dbReference type="RefSeq" id="WP_185003644.1">
    <property type="nucleotide sequence ID" value="NZ_BAAAUI010000083.1"/>
</dbReference>
<keyword evidence="3 9" id="KW-0808">Transferase</keyword>
<gene>
    <name evidence="9" type="ORF">HNR67_003849</name>
</gene>
<sequence length="513" mass="54594">MEGRPAELGRSSHGRPAGLNEAEQRQLDLVRRFGTLGSLLMAVGAIGAGASPVVNPFQDFPVLNLFIRVGTVSMAAVYTGMGLLIVSWLWLGRFASPGRPRLVSRSQMDRTLMMWLVPLSLSLPMFSRDVYSYLAIGEMAARGFDPYTQGPAETLGVDHPLTRGVPNIWRDTPSPYGQVGLAIGRGIASLVGDHLMVGILLHRLLALAGIAMIVWALPRLARRFGVPPVAALWLGAANPLVLFHLVSGVHNEALAIGLMLAGFELALSRSVILGTVIITTAALVKLPAVLALGFLGAVLARRMGGDIRDLLRITVKLVIVFALTLAAWRLLTGLDFGWIGALDVPNIVKTFKSPTTALGMAAGGIGILLGVGNHMDSAILIGRGLGYVIIAVICVALLWIAFRTRVPGRNPLTALGIALGCVLLLGAVVHPWYMIWAAIPLAAATNSRRFRTAAIVLSIVLAVPDPPPGMTYEGRAYVIPLSVAAGLIACALLVWAVRKHMPEPNNGKKRVLF</sequence>
<feature type="transmembrane region" description="Helical" evidence="8">
    <location>
        <begin position="384"/>
        <end position="402"/>
    </location>
</feature>
<evidence type="ECO:0000256" key="3">
    <source>
        <dbReference type="ARBA" id="ARBA00022679"/>
    </source>
</evidence>
<comment type="similarity">
    <text evidence="7">Belongs to the MptA/B family.</text>
</comment>
<feature type="transmembrane region" description="Helical" evidence="8">
    <location>
        <begin position="414"/>
        <end position="436"/>
    </location>
</feature>
<feature type="transmembrane region" description="Helical" evidence="8">
    <location>
        <begin position="351"/>
        <end position="372"/>
    </location>
</feature>
<dbReference type="EMBL" id="JACHMH010000001">
    <property type="protein sequence ID" value="MBB4677731.1"/>
    <property type="molecule type" value="Genomic_DNA"/>
</dbReference>
<accession>A0A7W7CD47</accession>
<evidence type="ECO:0000256" key="5">
    <source>
        <dbReference type="ARBA" id="ARBA00022989"/>
    </source>
</evidence>
<dbReference type="Pfam" id="PF26314">
    <property type="entry name" value="MptA_B_family"/>
    <property type="match status" value="1"/>
</dbReference>
<evidence type="ECO:0000313" key="9">
    <source>
        <dbReference type="EMBL" id="MBB4677731.1"/>
    </source>
</evidence>
<feature type="transmembrane region" description="Helical" evidence="8">
    <location>
        <begin position="448"/>
        <end position="464"/>
    </location>
</feature>
<keyword evidence="2 9" id="KW-0328">Glycosyltransferase</keyword>
<proteinExistence type="inferred from homology"/>
<comment type="caution">
    <text evidence="9">The sequence shown here is derived from an EMBL/GenBank/DDBJ whole genome shotgun (WGS) entry which is preliminary data.</text>
</comment>
<feature type="transmembrane region" description="Helical" evidence="8">
    <location>
        <begin position="270"/>
        <end position="298"/>
    </location>
</feature>
<feature type="transmembrane region" description="Helical" evidence="8">
    <location>
        <begin position="476"/>
        <end position="497"/>
    </location>
</feature>
<feature type="transmembrane region" description="Helical" evidence="8">
    <location>
        <begin position="65"/>
        <end position="91"/>
    </location>
</feature>
<dbReference type="AlphaFoldDB" id="A0A7W7CD47"/>
<keyword evidence="6 8" id="KW-0472">Membrane</keyword>
<evidence type="ECO:0000256" key="1">
    <source>
        <dbReference type="ARBA" id="ARBA00004141"/>
    </source>
</evidence>
<evidence type="ECO:0000313" key="10">
    <source>
        <dbReference type="Proteomes" id="UP000533598"/>
    </source>
</evidence>
<feature type="transmembrane region" description="Helical" evidence="8">
    <location>
        <begin position="33"/>
        <end position="53"/>
    </location>
</feature>
<dbReference type="GO" id="GO:0016020">
    <property type="term" value="C:membrane"/>
    <property type="evidence" value="ECO:0007669"/>
    <property type="project" value="UniProtKB-SubCell"/>
</dbReference>
<protein>
    <submittedName>
        <fullName evidence="9">Alpha-1,6-mannosyltransferase</fullName>
        <ecNumber evidence="9">2.4.1.-</ecNumber>
    </submittedName>
</protein>
<keyword evidence="4 8" id="KW-0812">Transmembrane</keyword>
<dbReference type="NCBIfam" id="NF038066">
    <property type="entry name" value="MptB"/>
    <property type="match status" value="1"/>
</dbReference>
<feature type="transmembrane region" description="Helical" evidence="8">
    <location>
        <begin position="195"/>
        <end position="217"/>
    </location>
</feature>
<dbReference type="GO" id="GO:0016757">
    <property type="term" value="F:glycosyltransferase activity"/>
    <property type="evidence" value="ECO:0007669"/>
    <property type="project" value="UniProtKB-KW"/>
</dbReference>
<organism evidence="9 10">
    <name type="scientific">Crossiella cryophila</name>
    <dbReference type="NCBI Taxonomy" id="43355"/>
    <lineage>
        <taxon>Bacteria</taxon>
        <taxon>Bacillati</taxon>
        <taxon>Actinomycetota</taxon>
        <taxon>Actinomycetes</taxon>
        <taxon>Pseudonocardiales</taxon>
        <taxon>Pseudonocardiaceae</taxon>
        <taxon>Crossiella</taxon>
    </lineage>
</organism>
<evidence type="ECO:0000256" key="7">
    <source>
        <dbReference type="ARBA" id="ARBA00043987"/>
    </source>
</evidence>
<feature type="transmembrane region" description="Helical" evidence="8">
    <location>
        <begin position="112"/>
        <end position="136"/>
    </location>
</feature>
<dbReference type="EC" id="2.4.1.-" evidence="9"/>
<keyword evidence="5 8" id="KW-1133">Transmembrane helix</keyword>
<evidence type="ECO:0000256" key="8">
    <source>
        <dbReference type="SAM" id="Phobius"/>
    </source>
</evidence>
<dbReference type="InterPro" id="IPR049829">
    <property type="entry name" value="MptA/B-like"/>
</dbReference>
<dbReference type="Proteomes" id="UP000533598">
    <property type="component" value="Unassembled WGS sequence"/>
</dbReference>
<name>A0A7W7CD47_9PSEU</name>
<feature type="transmembrane region" description="Helical" evidence="8">
    <location>
        <begin position="310"/>
        <end position="331"/>
    </location>
</feature>
<reference evidence="9 10" key="1">
    <citation type="submission" date="2020-08" db="EMBL/GenBank/DDBJ databases">
        <title>Sequencing the genomes of 1000 actinobacteria strains.</title>
        <authorList>
            <person name="Klenk H.-P."/>
        </authorList>
    </citation>
    <scope>NUCLEOTIDE SEQUENCE [LARGE SCALE GENOMIC DNA]</scope>
    <source>
        <strain evidence="9 10">DSM 44230</strain>
    </source>
</reference>
<comment type="subcellular location">
    <subcellularLocation>
        <location evidence="1">Membrane</location>
        <topology evidence="1">Multi-pass membrane protein</topology>
    </subcellularLocation>
</comment>
<evidence type="ECO:0000256" key="2">
    <source>
        <dbReference type="ARBA" id="ARBA00022676"/>
    </source>
</evidence>
<feature type="transmembrane region" description="Helical" evidence="8">
    <location>
        <begin position="229"/>
        <end position="250"/>
    </location>
</feature>
<evidence type="ECO:0000256" key="4">
    <source>
        <dbReference type="ARBA" id="ARBA00022692"/>
    </source>
</evidence>
<keyword evidence="10" id="KW-1185">Reference proteome</keyword>
<evidence type="ECO:0000256" key="6">
    <source>
        <dbReference type="ARBA" id="ARBA00023136"/>
    </source>
</evidence>